<keyword evidence="7 10" id="KW-0249">Electron transport</keyword>
<evidence type="ECO:0000256" key="2">
    <source>
        <dbReference type="ARBA" id="ARBA00022553"/>
    </source>
</evidence>
<dbReference type="PANTHER" id="PTHR30578">
    <property type="entry name" value="ELECTRON TRANSPORT COMPLEX PROTEIN RNFD"/>
    <property type="match status" value="1"/>
</dbReference>
<dbReference type="Proteomes" id="UP000824073">
    <property type="component" value="Unassembled WGS sequence"/>
</dbReference>
<evidence type="ECO:0000256" key="3">
    <source>
        <dbReference type="ARBA" id="ARBA00022630"/>
    </source>
</evidence>
<feature type="transmembrane region" description="Helical" evidence="10">
    <location>
        <begin position="24"/>
        <end position="43"/>
    </location>
</feature>
<dbReference type="PANTHER" id="PTHR30578:SF0">
    <property type="entry name" value="ION-TRANSLOCATING OXIDOREDUCTASE COMPLEX SUBUNIT D"/>
    <property type="match status" value="1"/>
</dbReference>
<comment type="subcellular location">
    <subcellularLocation>
        <location evidence="10">Cell membrane</location>
        <topology evidence="10">Multi-pass membrane protein</topology>
    </subcellularLocation>
</comment>
<name>A0A9D1IU50_9CLOT</name>
<dbReference type="EC" id="7.-.-.-" evidence="10"/>
<accession>A0A9D1IU50</accession>
<evidence type="ECO:0000256" key="4">
    <source>
        <dbReference type="ARBA" id="ARBA00022643"/>
    </source>
</evidence>
<evidence type="ECO:0000256" key="10">
    <source>
        <dbReference type="HAMAP-Rule" id="MF_00462"/>
    </source>
</evidence>
<evidence type="ECO:0000313" key="11">
    <source>
        <dbReference type="EMBL" id="HIU42786.1"/>
    </source>
</evidence>
<dbReference type="GO" id="GO:0005886">
    <property type="term" value="C:plasma membrane"/>
    <property type="evidence" value="ECO:0007669"/>
    <property type="project" value="UniProtKB-SubCell"/>
</dbReference>
<evidence type="ECO:0000313" key="12">
    <source>
        <dbReference type="Proteomes" id="UP000824073"/>
    </source>
</evidence>
<dbReference type="InterPro" id="IPR004338">
    <property type="entry name" value="NqrB/RnfD"/>
</dbReference>
<comment type="subunit">
    <text evidence="10">The complex is composed of six subunits: RnfA, RnfB, RnfC, RnfD, RnfE and RnfG.</text>
</comment>
<reference evidence="11" key="1">
    <citation type="submission" date="2020-10" db="EMBL/GenBank/DDBJ databases">
        <authorList>
            <person name="Gilroy R."/>
        </authorList>
    </citation>
    <scope>NUCLEOTIDE SEQUENCE</scope>
    <source>
        <strain evidence="11">CHK191-8634</strain>
    </source>
</reference>
<organism evidence="11 12">
    <name type="scientific">Candidatus Ventrousia excrementavium</name>
    <dbReference type="NCBI Taxonomy" id="2840961"/>
    <lineage>
        <taxon>Bacteria</taxon>
        <taxon>Bacillati</taxon>
        <taxon>Bacillota</taxon>
        <taxon>Clostridia</taxon>
        <taxon>Eubacteriales</taxon>
        <taxon>Clostridiaceae</taxon>
        <taxon>Clostridiaceae incertae sedis</taxon>
        <taxon>Candidatus Ventrousia</taxon>
    </lineage>
</organism>
<feature type="transmembrane region" description="Helical" evidence="10">
    <location>
        <begin position="242"/>
        <end position="260"/>
    </location>
</feature>
<feature type="transmembrane region" description="Helical" evidence="10">
    <location>
        <begin position="75"/>
        <end position="91"/>
    </location>
</feature>
<dbReference type="GO" id="GO:0055085">
    <property type="term" value="P:transmembrane transport"/>
    <property type="evidence" value="ECO:0007669"/>
    <property type="project" value="InterPro"/>
</dbReference>
<feature type="modified residue" description="FMN phosphoryl threonine" evidence="10">
    <location>
        <position position="164"/>
    </location>
</feature>
<keyword evidence="6 10" id="KW-1278">Translocase</keyword>
<evidence type="ECO:0000256" key="5">
    <source>
        <dbReference type="ARBA" id="ARBA00022692"/>
    </source>
</evidence>
<keyword evidence="5 10" id="KW-0812">Transmembrane</keyword>
<comment type="caution">
    <text evidence="11">The sequence shown here is derived from an EMBL/GenBank/DDBJ whole genome shotgun (WGS) entry which is preliminary data.</text>
</comment>
<reference evidence="11" key="2">
    <citation type="journal article" date="2021" name="PeerJ">
        <title>Extensive microbial diversity within the chicken gut microbiome revealed by metagenomics and culture.</title>
        <authorList>
            <person name="Gilroy R."/>
            <person name="Ravi A."/>
            <person name="Getino M."/>
            <person name="Pursley I."/>
            <person name="Horton D.L."/>
            <person name="Alikhan N.F."/>
            <person name="Baker D."/>
            <person name="Gharbi K."/>
            <person name="Hall N."/>
            <person name="Watson M."/>
            <person name="Adriaenssens E.M."/>
            <person name="Foster-Nyarko E."/>
            <person name="Jarju S."/>
            <person name="Secka A."/>
            <person name="Antonio M."/>
            <person name="Oren A."/>
            <person name="Chaudhuri R.R."/>
            <person name="La Ragione R."/>
            <person name="Hildebrand F."/>
            <person name="Pallen M.J."/>
        </authorList>
    </citation>
    <scope>NUCLEOTIDE SEQUENCE</scope>
    <source>
        <strain evidence="11">CHK191-8634</strain>
    </source>
</reference>
<evidence type="ECO:0000256" key="9">
    <source>
        <dbReference type="ARBA" id="ARBA00023136"/>
    </source>
</evidence>
<dbReference type="NCBIfam" id="TIGR01946">
    <property type="entry name" value="rnfD"/>
    <property type="match status" value="1"/>
</dbReference>
<evidence type="ECO:0000256" key="7">
    <source>
        <dbReference type="ARBA" id="ARBA00022982"/>
    </source>
</evidence>
<feature type="transmembrane region" description="Helical" evidence="10">
    <location>
        <begin position="182"/>
        <end position="206"/>
    </location>
</feature>
<keyword evidence="4 10" id="KW-0288">FMN</keyword>
<sequence length="339" mass="36928">MLDLSKVKVSSSPHIRSDETTRQIMLDVVIALMPALAVSVFVFGWRSLVLTVFSVCGCIFFEWLYGILTRRPNTTGDMSCIVTGVLLAFNMPVTAPLWLVLVGDGFAIIIVKQLFGGIGKNFMNPALSARAFLFSWPVIMTTWVRTRTALPLFTTPVDVVTSATPLSYLKQGLMPDASLVDMALGMVSGCLGETSALALIAGGLYLIYRRVISPHIPVAYLGTVAVLTFLFPRGGLDPLDFMLAHLLSGGLMLGAIFMATDYTTSPLTKKGKIIFGIGCGLLTVFIRYFGSYAEGVSYSILIMNAFVPLIEKFTIPKYPSERRRLTLKKSKAKEAGPNE</sequence>
<dbReference type="EMBL" id="DVMR01000008">
    <property type="protein sequence ID" value="HIU42786.1"/>
    <property type="molecule type" value="Genomic_DNA"/>
</dbReference>
<dbReference type="Pfam" id="PF03116">
    <property type="entry name" value="NQR2_RnfD_RnfE"/>
    <property type="match status" value="1"/>
</dbReference>
<keyword evidence="1 10" id="KW-0813">Transport</keyword>
<keyword evidence="10" id="KW-1003">Cell membrane</keyword>
<feature type="transmembrane region" description="Helical" evidence="10">
    <location>
        <begin position="49"/>
        <end position="68"/>
    </location>
</feature>
<comment type="cofactor">
    <cofactor evidence="10">
        <name>FMN</name>
        <dbReference type="ChEBI" id="CHEBI:58210"/>
    </cofactor>
</comment>
<comment type="similarity">
    <text evidence="10">Belongs to the NqrB/RnfD family.</text>
</comment>
<keyword evidence="2 10" id="KW-0597">Phosphoprotein</keyword>
<dbReference type="AlphaFoldDB" id="A0A9D1IU50"/>
<keyword evidence="8 10" id="KW-1133">Transmembrane helix</keyword>
<dbReference type="HAMAP" id="MF_00462">
    <property type="entry name" value="RsxD_RnfD"/>
    <property type="match status" value="1"/>
</dbReference>
<protein>
    <recommendedName>
        <fullName evidence="10">Ion-translocating oxidoreductase complex subunit D</fullName>
        <ecNumber evidence="10">7.-.-.-</ecNumber>
    </recommendedName>
    <alternativeName>
        <fullName evidence="10">Rnf electron transport complex subunit D</fullName>
    </alternativeName>
</protein>
<evidence type="ECO:0000256" key="6">
    <source>
        <dbReference type="ARBA" id="ARBA00022967"/>
    </source>
</evidence>
<dbReference type="InterPro" id="IPR011303">
    <property type="entry name" value="RnfD_bac"/>
</dbReference>
<proteinExistence type="inferred from homology"/>
<comment type="function">
    <text evidence="10">Part of a membrane-bound complex that couples electron transfer with translocation of ions across the membrane.</text>
</comment>
<keyword evidence="9 10" id="KW-0472">Membrane</keyword>
<dbReference type="GO" id="GO:0022900">
    <property type="term" value="P:electron transport chain"/>
    <property type="evidence" value="ECO:0007669"/>
    <property type="project" value="UniProtKB-UniRule"/>
</dbReference>
<keyword evidence="3 10" id="KW-0285">Flavoprotein</keyword>
<feature type="transmembrane region" description="Helical" evidence="10">
    <location>
        <begin position="218"/>
        <end position="236"/>
    </location>
</feature>
<evidence type="ECO:0000256" key="8">
    <source>
        <dbReference type="ARBA" id="ARBA00022989"/>
    </source>
</evidence>
<feature type="transmembrane region" description="Helical" evidence="10">
    <location>
        <begin position="272"/>
        <end position="290"/>
    </location>
</feature>
<evidence type="ECO:0000256" key="1">
    <source>
        <dbReference type="ARBA" id="ARBA00022448"/>
    </source>
</evidence>
<gene>
    <name evidence="10" type="primary">rnfD</name>
    <name evidence="11" type="ORF">IAB67_00625</name>
</gene>